<dbReference type="EMBL" id="CAJNRD030001118">
    <property type="protein sequence ID" value="CAG5082465.1"/>
    <property type="molecule type" value="Genomic_DNA"/>
</dbReference>
<accession>A0A8J2H9U6</accession>
<proteinExistence type="predicted"/>
<feature type="domain" description="Small ribosomal subunit protein mS35 mitochondrial conserved" evidence="1">
    <location>
        <begin position="173"/>
        <end position="242"/>
    </location>
</feature>
<reference evidence="2" key="1">
    <citation type="submission" date="2021-04" db="EMBL/GenBank/DDBJ databases">
        <authorList>
            <person name="Chebbi M.A.C M."/>
        </authorList>
    </citation>
    <scope>NUCLEOTIDE SEQUENCE</scope>
</reference>
<name>A0A8J2H9U6_COTCN</name>
<protein>
    <submittedName>
        <fullName evidence="2">Mitochondrial (Bos taurus)</fullName>
    </submittedName>
</protein>
<dbReference type="InterPro" id="IPR019349">
    <property type="entry name" value="Ribosomal_mS35_mit"/>
</dbReference>
<dbReference type="PANTHER" id="PTHR13490">
    <property type="entry name" value="MITOCHONDRIAL 28S RIBOSOMAL PROTEIN S28"/>
    <property type="match status" value="1"/>
</dbReference>
<comment type="caution">
    <text evidence="2">The sequence shown here is derived from an EMBL/GenBank/DDBJ whole genome shotgun (WGS) entry which is preliminary data.</text>
</comment>
<gene>
    <name evidence="2" type="ORF">HICCMSTLAB_LOCUS3570</name>
</gene>
<dbReference type="PANTHER" id="PTHR13490:SF0">
    <property type="entry name" value="SMALL RIBOSOMAL SUBUNIT PROTEIN MS35"/>
    <property type="match status" value="1"/>
</dbReference>
<dbReference type="InterPro" id="IPR039848">
    <property type="entry name" value="Ribosomal_mS35_mt"/>
</dbReference>
<dbReference type="GO" id="GO:0003735">
    <property type="term" value="F:structural constituent of ribosome"/>
    <property type="evidence" value="ECO:0007669"/>
    <property type="project" value="InterPro"/>
</dbReference>
<dbReference type="GO" id="GO:0005763">
    <property type="term" value="C:mitochondrial small ribosomal subunit"/>
    <property type="evidence" value="ECO:0007669"/>
    <property type="project" value="TreeGrafter"/>
</dbReference>
<evidence type="ECO:0000313" key="2">
    <source>
        <dbReference type="EMBL" id="CAG5082465.1"/>
    </source>
</evidence>
<keyword evidence="3" id="KW-1185">Reference proteome</keyword>
<evidence type="ECO:0000313" key="3">
    <source>
        <dbReference type="Proteomes" id="UP000786811"/>
    </source>
</evidence>
<evidence type="ECO:0000259" key="1">
    <source>
        <dbReference type="Pfam" id="PF10213"/>
    </source>
</evidence>
<dbReference type="Pfam" id="PF10213">
    <property type="entry name" value="MRP-S28"/>
    <property type="match status" value="1"/>
</dbReference>
<sequence>MAVFCIAERCSISAFIKISGVRYNSSSTASKTASTTQGEFRVLQLIPKKEEVKRYERNTAAIPPRSEQMPVDQDWPSVWPGPRTFHPAVVPLPIRQGYPNKNEAPPSKWGNAELMKIPNFLHLTPPAIQRHCEALKQFCTKWPKELDTNEKCDQHFPIEYISSEYCYSSPTIKDPLARIVTMRVKVSSLKLDTHARDKFLRLVGPRYDEKTDYVTIVTDRCPTRKQNRDYADYILTALYQESWVMEPWEAEKALADMEYYDWDKNKSRNTLVSIHAWPNNPPEDLDYQKIPNATEYKMAVTDLINTGEDHFTVNKYRESVKNLLHLKKSQGSSN</sequence>
<dbReference type="Proteomes" id="UP000786811">
    <property type="component" value="Unassembled WGS sequence"/>
</dbReference>
<dbReference type="GO" id="GO:0032543">
    <property type="term" value="P:mitochondrial translation"/>
    <property type="evidence" value="ECO:0007669"/>
    <property type="project" value="InterPro"/>
</dbReference>
<organism evidence="2 3">
    <name type="scientific">Cotesia congregata</name>
    <name type="common">Parasitoid wasp</name>
    <name type="synonym">Apanteles congregatus</name>
    <dbReference type="NCBI Taxonomy" id="51543"/>
    <lineage>
        <taxon>Eukaryota</taxon>
        <taxon>Metazoa</taxon>
        <taxon>Ecdysozoa</taxon>
        <taxon>Arthropoda</taxon>
        <taxon>Hexapoda</taxon>
        <taxon>Insecta</taxon>
        <taxon>Pterygota</taxon>
        <taxon>Neoptera</taxon>
        <taxon>Endopterygota</taxon>
        <taxon>Hymenoptera</taxon>
        <taxon>Apocrita</taxon>
        <taxon>Ichneumonoidea</taxon>
        <taxon>Braconidae</taxon>
        <taxon>Microgastrinae</taxon>
        <taxon>Cotesia</taxon>
    </lineage>
</organism>
<dbReference type="AlphaFoldDB" id="A0A8J2H9U6"/>
<dbReference type="OrthoDB" id="283424at2759"/>